<sequence length="90" mass="9822">MARNQPRNAPRDPYERARDEREPGAHSGQESQARERTVPGTASAAEGYRTEGGTAHDEPLEGVRAQGGRTKKDAKKERTRGEGHGKSTQP</sequence>
<dbReference type="RefSeq" id="WP_344084699.1">
    <property type="nucleotide sequence ID" value="NZ_BAAAHB010000002.1"/>
</dbReference>
<dbReference type="EMBL" id="BAAAHB010000002">
    <property type="protein sequence ID" value="GAA0445311.1"/>
    <property type="molecule type" value="Genomic_DNA"/>
</dbReference>
<feature type="region of interest" description="Disordered" evidence="1">
    <location>
        <begin position="1"/>
        <end position="90"/>
    </location>
</feature>
<proteinExistence type="predicted"/>
<gene>
    <name evidence="2" type="ORF">GCM10009544_05120</name>
</gene>
<evidence type="ECO:0000313" key="2">
    <source>
        <dbReference type="EMBL" id="GAA0445311.1"/>
    </source>
</evidence>
<organism evidence="2 3">
    <name type="scientific">Streptomyces stramineus</name>
    <dbReference type="NCBI Taxonomy" id="173861"/>
    <lineage>
        <taxon>Bacteria</taxon>
        <taxon>Bacillati</taxon>
        <taxon>Actinomycetota</taxon>
        <taxon>Actinomycetes</taxon>
        <taxon>Kitasatosporales</taxon>
        <taxon>Streptomycetaceae</taxon>
        <taxon>Streptomyces</taxon>
    </lineage>
</organism>
<dbReference type="Proteomes" id="UP001499895">
    <property type="component" value="Unassembled WGS sequence"/>
</dbReference>
<accession>A0ABN0ZEL6</accession>
<name>A0ABN0ZEL6_9ACTN</name>
<keyword evidence="3" id="KW-1185">Reference proteome</keyword>
<feature type="compositionally biased region" description="Basic and acidic residues" evidence="1">
    <location>
        <begin position="9"/>
        <end position="24"/>
    </location>
</feature>
<reference evidence="2 3" key="1">
    <citation type="journal article" date="2019" name="Int. J. Syst. Evol. Microbiol.">
        <title>The Global Catalogue of Microorganisms (GCM) 10K type strain sequencing project: providing services to taxonomists for standard genome sequencing and annotation.</title>
        <authorList>
            <consortium name="The Broad Institute Genomics Platform"/>
            <consortium name="The Broad Institute Genome Sequencing Center for Infectious Disease"/>
            <person name="Wu L."/>
            <person name="Ma J."/>
        </authorList>
    </citation>
    <scope>NUCLEOTIDE SEQUENCE [LARGE SCALE GENOMIC DNA]</scope>
    <source>
        <strain evidence="2 3">JCM 10649</strain>
    </source>
</reference>
<evidence type="ECO:0000256" key="1">
    <source>
        <dbReference type="SAM" id="MobiDB-lite"/>
    </source>
</evidence>
<evidence type="ECO:0000313" key="3">
    <source>
        <dbReference type="Proteomes" id="UP001499895"/>
    </source>
</evidence>
<feature type="compositionally biased region" description="Basic and acidic residues" evidence="1">
    <location>
        <begin position="70"/>
        <end position="90"/>
    </location>
</feature>
<protein>
    <submittedName>
        <fullName evidence="2">Uncharacterized protein</fullName>
    </submittedName>
</protein>
<comment type="caution">
    <text evidence="2">The sequence shown here is derived from an EMBL/GenBank/DDBJ whole genome shotgun (WGS) entry which is preliminary data.</text>
</comment>